<dbReference type="SUPFAM" id="SSF50104">
    <property type="entry name" value="Translation proteins SH3-like domain"/>
    <property type="match status" value="1"/>
</dbReference>
<dbReference type="InterPro" id="IPR008991">
    <property type="entry name" value="Translation_prot_SH3-like_sf"/>
</dbReference>
<evidence type="ECO:0000256" key="2">
    <source>
        <dbReference type="ARBA" id="ARBA00022980"/>
    </source>
</evidence>
<evidence type="ECO:0000256" key="4">
    <source>
        <dbReference type="SAM" id="MobiDB-lite"/>
    </source>
</evidence>
<keyword evidence="5" id="KW-0812">Transmembrane</keyword>
<feature type="transmembrane region" description="Helical" evidence="5">
    <location>
        <begin position="106"/>
        <end position="122"/>
    </location>
</feature>
<keyword evidence="5" id="KW-0472">Membrane</keyword>
<dbReference type="InterPro" id="IPR002589">
    <property type="entry name" value="Macro_dom"/>
</dbReference>
<protein>
    <submittedName>
        <fullName evidence="7">27240_t:CDS:1</fullName>
    </submittedName>
</protein>
<evidence type="ECO:0000256" key="3">
    <source>
        <dbReference type="ARBA" id="ARBA00023274"/>
    </source>
</evidence>
<keyword evidence="5" id="KW-1133">Transmembrane helix</keyword>
<feature type="domain" description="Macro" evidence="6">
    <location>
        <begin position="327"/>
        <end position="402"/>
    </location>
</feature>
<gene>
    <name evidence="7" type="ORF">GMARGA_LOCUS92</name>
</gene>
<dbReference type="Gene3D" id="2.30.30.790">
    <property type="match status" value="1"/>
</dbReference>
<evidence type="ECO:0000256" key="5">
    <source>
        <dbReference type="SAM" id="Phobius"/>
    </source>
</evidence>
<dbReference type="InterPro" id="IPR038657">
    <property type="entry name" value="Ribosomal_bL19_sf"/>
</dbReference>
<name>A0ABM8VVN0_GIGMA</name>
<dbReference type="PROSITE" id="PS51154">
    <property type="entry name" value="MACRO"/>
    <property type="match status" value="1"/>
</dbReference>
<dbReference type="Pfam" id="PF01245">
    <property type="entry name" value="Ribosomal_L19"/>
    <property type="match status" value="1"/>
</dbReference>
<comment type="similarity">
    <text evidence="1">Belongs to the bacterial ribosomal protein bL19 family.</text>
</comment>
<dbReference type="InterPro" id="IPR001857">
    <property type="entry name" value="Ribosomal_bL19"/>
</dbReference>
<evidence type="ECO:0000313" key="7">
    <source>
        <dbReference type="EMBL" id="CAG8456664.1"/>
    </source>
</evidence>
<evidence type="ECO:0000256" key="1">
    <source>
        <dbReference type="ARBA" id="ARBA00005781"/>
    </source>
</evidence>
<evidence type="ECO:0000313" key="8">
    <source>
        <dbReference type="Proteomes" id="UP000789901"/>
    </source>
</evidence>
<dbReference type="Gene3D" id="3.40.220.10">
    <property type="entry name" value="Leucine Aminopeptidase, subunit E, domain 1"/>
    <property type="match status" value="2"/>
</dbReference>
<accession>A0ABM8VVN0</accession>
<evidence type="ECO:0000259" key="6">
    <source>
        <dbReference type="PROSITE" id="PS51154"/>
    </source>
</evidence>
<comment type="caution">
    <text evidence="7">The sequence shown here is derived from an EMBL/GenBank/DDBJ whole genome shotgun (WGS) entry which is preliminary data.</text>
</comment>
<keyword evidence="2" id="KW-0689">Ribosomal protein</keyword>
<dbReference type="InterPro" id="IPR043472">
    <property type="entry name" value="Macro_dom-like"/>
</dbReference>
<keyword evidence="3" id="KW-0687">Ribonucleoprotein</keyword>
<feature type="region of interest" description="Disordered" evidence="4">
    <location>
        <begin position="200"/>
        <end position="231"/>
    </location>
</feature>
<feature type="compositionally biased region" description="Basic and acidic residues" evidence="4">
    <location>
        <begin position="200"/>
        <end position="210"/>
    </location>
</feature>
<dbReference type="EMBL" id="CAJVQB010000005">
    <property type="protein sequence ID" value="CAG8456664.1"/>
    <property type="molecule type" value="Genomic_DNA"/>
</dbReference>
<proteinExistence type="inferred from homology"/>
<sequence>MDAIRDITKQYFRTDLPPLQVGDKVEITTKHFNKNEKNKDDGKPKHRLTHFKGTVITQKNPGQISYTFSVLKDSKGSDKVAIRSIFSYHSPLLVSIKKIGRINQKVLIVILGIGTIIFFAGPKNNSVGNKKQTSWEEETSRLKTQLNSVKNELKNLSDNTQKSQLESKLNDIENKVKNLSQQDKSTIQQLEQEIKEIKKKIESNRPDKNGELPAGSALLTDTLDGSGNGTSQLNNKGITHIIHACPKPRSNFANDQDFINCVVKSVQNSIILADRNNFEKLAIPLVGGGIYLGGCDPEKLAEGIIRGAVSQLEKCQSLRDITLEDNHFGGSIKNDKSKGLNVRVGDIREKKLHKASVIVNAANTYVGFGGGISGAIAEQVGDKTKIEQKAQELIGKFNSQIK</sequence>
<organism evidence="7 8">
    <name type="scientific">Gigaspora margarita</name>
    <dbReference type="NCBI Taxonomy" id="4874"/>
    <lineage>
        <taxon>Eukaryota</taxon>
        <taxon>Fungi</taxon>
        <taxon>Fungi incertae sedis</taxon>
        <taxon>Mucoromycota</taxon>
        <taxon>Glomeromycotina</taxon>
        <taxon>Glomeromycetes</taxon>
        <taxon>Diversisporales</taxon>
        <taxon>Gigasporaceae</taxon>
        <taxon>Gigaspora</taxon>
    </lineage>
</organism>
<dbReference type="Proteomes" id="UP000789901">
    <property type="component" value="Unassembled WGS sequence"/>
</dbReference>
<dbReference type="SUPFAM" id="SSF52949">
    <property type="entry name" value="Macro domain-like"/>
    <property type="match status" value="2"/>
</dbReference>
<keyword evidence="8" id="KW-1185">Reference proteome</keyword>
<reference evidence="7 8" key="1">
    <citation type="submission" date="2021-06" db="EMBL/GenBank/DDBJ databases">
        <authorList>
            <person name="Kallberg Y."/>
            <person name="Tangrot J."/>
            <person name="Rosling A."/>
        </authorList>
    </citation>
    <scope>NUCLEOTIDE SEQUENCE [LARGE SCALE GENOMIC DNA]</scope>
    <source>
        <strain evidence="7 8">120-4 pot B 10/14</strain>
    </source>
</reference>